<evidence type="ECO:0000313" key="1">
    <source>
        <dbReference type="EMBL" id="TWI68502.1"/>
    </source>
</evidence>
<accession>A0A562RHD8</accession>
<comment type="caution">
    <text evidence="1">The sequence shown here is derived from an EMBL/GenBank/DDBJ whole genome shotgun (WGS) entry which is preliminary data.</text>
</comment>
<organism evidence="1 2">
    <name type="scientific">Desulfobotulus alkaliphilus</name>
    <dbReference type="NCBI Taxonomy" id="622671"/>
    <lineage>
        <taxon>Bacteria</taxon>
        <taxon>Pseudomonadati</taxon>
        <taxon>Thermodesulfobacteriota</taxon>
        <taxon>Desulfobacteria</taxon>
        <taxon>Desulfobacterales</taxon>
        <taxon>Desulfobacteraceae</taxon>
        <taxon>Desulfobotulus</taxon>
    </lineage>
</organism>
<dbReference type="Proteomes" id="UP000318307">
    <property type="component" value="Unassembled WGS sequence"/>
</dbReference>
<dbReference type="AlphaFoldDB" id="A0A562RHD8"/>
<dbReference type="EMBL" id="VLLC01000021">
    <property type="protein sequence ID" value="TWI68502.1"/>
    <property type="molecule type" value="Genomic_DNA"/>
</dbReference>
<keyword evidence="2" id="KW-1185">Reference proteome</keyword>
<reference evidence="1 2" key="1">
    <citation type="submission" date="2019-07" db="EMBL/GenBank/DDBJ databases">
        <title>Genome sequencing of 100 strains of the haloalkaliphilic chemolithoautotrophic sulfur-oxidizing bacterium Thioalkalivibrio.</title>
        <authorList>
            <person name="Muyzer G."/>
        </authorList>
    </citation>
    <scope>NUCLEOTIDE SEQUENCE [LARGE SCALE GENOMIC DNA]</scope>
    <source>
        <strain evidence="1 2">ASO4-4</strain>
    </source>
</reference>
<evidence type="ECO:0000313" key="2">
    <source>
        <dbReference type="Proteomes" id="UP000318307"/>
    </source>
</evidence>
<protein>
    <submittedName>
        <fullName evidence="1">Uncharacterized protein</fullName>
    </submittedName>
</protein>
<name>A0A562RHD8_9BACT</name>
<gene>
    <name evidence="1" type="ORF">LZ24_02472</name>
</gene>
<sequence length="83" mass="8781">MGQGACRSRSRGKILTAVAASPAIRRACEWIAGEQGGQSREPVTKLAMMAAQRFDLSPLEADFLLRLVHKAGGEGAEPVSSDI</sequence>
<proteinExistence type="predicted"/>